<dbReference type="Proteomes" id="UP000237846">
    <property type="component" value="Unassembled WGS sequence"/>
</dbReference>
<dbReference type="GO" id="GO:0005886">
    <property type="term" value="C:plasma membrane"/>
    <property type="evidence" value="ECO:0007669"/>
    <property type="project" value="UniProtKB-SubCell"/>
</dbReference>
<feature type="region of interest" description="Disordered" evidence="17">
    <location>
        <begin position="266"/>
        <end position="370"/>
    </location>
</feature>
<evidence type="ECO:0000256" key="17">
    <source>
        <dbReference type="SAM" id="MobiDB-lite"/>
    </source>
</evidence>
<evidence type="ECO:0000259" key="19">
    <source>
        <dbReference type="Pfam" id="PF02096"/>
    </source>
</evidence>
<evidence type="ECO:0000256" key="7">
    <source>
        <dbReference type="ARBA" id="ARBA00022927"/>
    </source>
</evidence>
<comment type="subunit">
    <text evidence="12">Interacts with the Sec translocase complex via SecD. Specifically interacts with transmembrane segments of nascent integral membrane proteins during membrane integration.</text>
</comment>
<comment type="function">
    <text evidence="11">Required for the insertion and/or proper folding and/or complex formation of integral membrane proteins into the membrane. Involved in integration of membrane proteins that insert both dependently and independently of the Sec translocase complex, as well as at least some lipoproteins. Aids folding of multispanning membrane proteins.</text>
</comment>
<evidence type="ECO:0000256" key="12">
    <source>
        <dbReference type="ARBA" id="ARBA00026028"/>
    </source>
</evidence>
<evidence type="ECO:0000256" key="16">
    <source>
        <dbReference type="RuleBase" id="RU003945"/>
    </source>
</evidence>
<accession>A0A2T0Q710</accession>
<organism evidence="20 21">
    <name type="scientific">Allonocardiopsis opalescens</name>
    <dbReference type="NCBI Taxonomy" id="1144618"/>
    <lineage>
        <taxon>Bacteria</taxon>
        <taxon>Bacillati</taxon>
        <taxon>Actinomycetota</taxon>
        <taxon>Actinomycetes</taxon>
        <taxon>Streptosporangiales</taxon>
        <taxon>Allonocardiopsis</taxon>
    </lineage>
</organism>
<dbReference type="AlphaFoldDB" id="A0A2T0Q710"/>
<protein>
    <recommendedName>
        <fullName evidence="3">Membrane protein insertase YidC</fullName>
    </recommendedName>
    <alternativeName>
        <fullName evidence="15">Foldase YidC</fullName>
    </alternativeName>
    <alternativeName>
        <fullName evidence="14">Membrane integrase YidC</fullName>
    </alternativeName>
    <alternativeName>
        <fullName evidence="13">Membrane protein YidC</fullName>
    </alternativeName>
</protein>
<feature type="compositionally biased region" description="Basic and acidic residues" evidence="17">
    <location>
        <begin position="267"/>
        <end position="278"/>
    </location>
</feature>
<evidence type="ECO:0000256" key="5">
    <source>
        <dbReference type="ARBA" id="ARBA00022475"/>
    </source>
</evidence>
<keyword evidence="21" id="KW-1185">Reference proteome</keyword>
<dbReference type="InterPro" id="IPR047196">
    <property type="entry name" value="YidC_ALB_C"/>
</dbReference>
<proteinExistence type="inferred from homology"/>
<comment type="caution">
    <text evidence="20">The sequence shown here is derived from an EMBL/GenBank/DDBJ whole genome shotgun (WGS) entry which is preliminary data.</text>
</comment>
<dbReference type="GO" id="GO:0015031">
    <property type="term" value="P:protein transport"/>
    <property type="evidence" value="ECO:0007669"/>
    <property type="project" value="UniProtKB-KW"/>
</dbReference>
<comment type="similarity">
    <text evidence="2">Belongs to the OXA1/ALB3/YidC family. Type 1 subfamily.</text>
</comment>
<evidence type="ECO:0000256" key="1">
    <source>
        <dbReference type="ARBA" id="ARBA00004651"/>
    </source>
</evidence>
<evidence type="ECO:0000256" key="15">
    <source>
        <dbReference type="ARBA" id="ARBA00033342"/>
    </source>
</evidence>
<evidence type="ECO:0000256" key="18">
    <source>
        <dbReference type="SAM" id="Phobius"/>
    </source>
</evidence>
<feature type="transmembrane region" description="Helical" evidence="18">
    <location>
        <begin position="214"/>
        <end position="238"/>
    </location>
</feature>
<feature type="transmembrane region" description="Helical" evidence="18">
    <location>
        <begin position="28"/>
        <end position="52"/>
    </location>
</feature>
<reference evidence="20 21" key="1">
    <citation type="submission" date="2018-03" db="EMBL/GenBank/DDBJ databases">
        <title>Genomic Encyclopedia of Archaeal and Bacterial Type Strains, Phase II (KMG-II): from individual species to whole genera.</title>
        <authorList>
            <person name="Goeker M."/>
        </authorList>
    </citation>
    <scope>NUCLEOTIDE SEQUENCE [LARGE SCALE GENOMIC DNA]</scope>
    <source>
        <strain evidence="20 21">DSM 45601</strain>
    </source>
</reference>
<name>A0A2T0Q710_9ACTN</name>
<keyword evidence="4" id="KW-0813">Transport</keyword>
<evidence type="ECO:0000256" key="2">
    <source>
        <dbReference type="ARBA" id="ARBA00010527"/>
    </source>
</evidence>
<dbReference type="Pfam" id="PF02096">
    <property type="entry name" value="60KD_IMP"/>
    <property type="match status" value="1"/>
</dbReference>
<evidence type="ECO:0000256" key="3">
    <source>
        <dbReference type="ARBA" id="ARBA00015325"/>
    </source>
</evidence>
<dbReference type="InterPro" id="IPR001708">
    <property type="entry name" value="YidC/ALB3/OXA1/COX18"/>
</dbReference>
<evidence type="ECO:0000256" key="11">
    <source>
        <dbReference type="ARBA" id="ARBA00025034"/>
    </source>
</evidence>
<feature type="compositionally biased region" description="Low complexity" evidence="17">
    <location>
        <begin position="295"/>
        <end position="305"/>
    </location>
</feature>
<sequence length="370" mass="40390">MFNWLFALVSWPLAQIHAGLSLFLDPNGGWAWGLSILLLTLCVRILALPLTLKSMQSMRKMQELQPKVLKLREKYKDDKQRLNQETMQLYQAEGANPVGGCLPLLIQTPVFIALFQVLWQIADNPENAATLAGFSTELVASARDAFIITAPVIARFVDSNDVLIGMGADPVLARVMIGTGLAISAVTTFLTVRQGVMRSMKQTPDNPMIQAQKIMMYMSPAFALFGLTLPIGVLIYWVTTNSWTLLQNHFVYKRYPVKSPDELAEEERERARAAREAGKAAAARAKALRERRKANGAPGAAPNGASADKPADEPAPSGGATPNGSTGGVNGRKNKKQKKSAESEPAAPPMIVRNQQRTNVPRSKRKRSGS</sequence>
<evidence type="ECO:0000256" key="10">
    <source>
        <dbReference type="ARBA" id="ARBA00023186"/>
    </source>
</evidence>
<dbReference type="RefSeq" id="WP_106244229.1">
    <property type="nucleotide sequence ID" value="NZ_PVZC01000003.1"/>
</dbReference>
<evidence type="ECO:0000256" key="6">
    <source>
        <dbReference type="ARBA" id="ARBA00022692"/>
    </source>
</evidence>
<gene>
    <name evidence="20" type="ORF">CLV72_103172</name>
</gene>
<dbReference type="PANTHER" id="PTHR12428">
    <property type="entry name" value="OXA1"/>
    <property type="match status" value="1"/>
</dbReference>
<evidence type="ECO:0000256" key="4">
    <source>
        <dbReference type="ARBA" id="ARBA00022448"/>
    </source>
</evidence>
<dbReference type="InterPro" id="IPR028055">
    <property type="entry name" value="YidC/Oxa/ALB_C"/>
</dbReference>
<evidence type="ECO:0000256" key="14">
    <source>
        <dbReference type="ARBA" id="ARBA00033245"/>
    </source>
</evidence>
<dbReference type="NCBIfam" id="TIGR03592">
    <property type="entry name" value="yidC_oxa1_cterm"/>
    <property type="match status" value="1"/>
</dbReference>
<feature type="domain" description="Membrane insertase YidC/Oxa/ALB C-terminal" evidence="19">
    <location>
        <begin position="32"/>
        <end position="253"/>
    </location>
</feature>
<evidence type="ECO:0000313" key="20">
    <source>
        <dbReference type="EMBL" id="PRX99571.1"/>
    </source>
</evidence>
<keyword evidence="5" id="KW-1003">Cell membrane</keyword>
<feature type="transmembrane region" description="Helical" evidence="18">
    <location>
        <begin position="97"/>
        <end position="119"/>
    </location>
</feature>
<keyword evidence="6 16" id="KW-0812">Transmembrane</keyword>
<feature type="transmembrane region" description="Helical" evidence="18">
    <location>
        <begin position="171"/>
        <end position="193"/>
    </location>
</feature>
<evidence type="ECO:0000256" key="8">
    <source>
        <dbReference type="ARBA" id="ARBA00022989"/>
    </source>
</evidence>
<evidence type="ECO:0000256" key="9">
    <source>
        <dbReference type="ARBA" id="ARBA00023136"/>
    </source>
</evidence>
<dbReference type="EMBL" id="PVZC01000003">
    <property type="protein sequence ID" value="PRX99571.1"/>
    <property type="molecule type" value="Genomic_DNA"/>
</dbReference>
<dbReference type="CDD" id="cd20070">
    <property type="entry name" value="5TM_YidC_Alb3"/>
    <property type="match status" value="1"/>
</dbReference>
<dbReference type="OrthoDB" id="9780552at2"/>
<dbReference type="PANTHER" id="PTHR12428:SF65">
    <property type="entry name" value="CYTOCHROME C OXIDASE ASSEMBLY PROTEIN COX18, MITOCHONDRIAL"/>
    <property type="match status" value="1"/>
</dbReference>
<comment type="subcellular location">
    <subcellularLocation>
        <location evidence="1">Cell membrane</location>
        <topology evidence="1">Multi-pass membrane protein</topology>
    </subcellularLocation>
    <subcellularLocation>
        <location evidence="16">Membrane</location>
        <topology evidence="16">Multi-pass membrane protein</topology>
    </subcellularLocation>
</comment>
<keyword evidence="8 18" id="KW-1133">Transmembrane helix</keyword>
<keyword evidence="10" id="KW-0143">Chaperone</keyword>
<dbReference type="GO" id="GO:0032977">
    <property type="term" value="F:membrane insertase activity"/>
    <property type="evidence" value="ECO:0007669"/>
    <property type="project" value="InterPro"/>
</dbReference>
<evidence type="ECO:0000256" key="13">
    <source>
        <dbReference type="ARBA" id="ARBA00031538"/>
    </source>
</evidence>
<dbReference type="GO" id="GO:0051205">
    <property type="term" value="P:protein insertion into membrane"/>
    <property type="evidence" value="ECO:0007669"/>
    <property type="project" value="TreeGrafter"/>
</dbReference>
<keyword evidence="9 18" id="KW-0472">Membrane</keyword>
<evidence type="ECO:0000313" key="21">
    <source>
        <dbReference type="Proteomes" id="UP000237846"/>
    </source>
</evidence>
<keyword evidence="7" id="KW-0653">Protein transport</keyword>